<evidence type="ECO:0000313" key="2">
    <source>
        <dbReference type="Proteomes" id="UP001281614"/>
    </source>
</evidence>
<dbReference type="AlphaFoldDB" id="A0AAE0CZ02"/>
<proteinExistence type="predicted"/>
<dbReference type="Proteomes" id="UP001281614">
    <property type="component" value="Unassembled WGS sequence"/>
</dbReference>
<sequence length="58" mass="6301">MAHSGCLPGCPIEQHGAPPVTLPSHPTRGFWVPTVGEWVVCCGRSLCCATYSPCWNFR</sequence>
<comment type="caution">
    <text evidence="1">The sequence shown here is derived from an EMBL/GenBank/DDBJ whole genome shotgun (WGS) entry which is preliminary data.</text>
</comment>
<protein>
    <submittedName>
        <fullName evidence="1">Uncharacterized protein</fullName>
    </submittedName>
</protein>
<reference evidence="1" key="1">
    <citation type="submission" date="2023-02" db="EMBL/GenBank/DDBJ databases">
        <title>Colletotrichum kahawae CIFC_Que2 genome sequencing and assembly.</title>
        <authorList>
            <person name="Baroncelli R."/>
        </authorList>
    </citation>
    <scope>NUCLEOTIDE SEQUENCE</scope>
    <source>
        <strain evidence="1">CIFC_Que2</strain>
    </source>
</reference>
<accession>A0AAE0CZ02</accession>
<organism evidence="1 2">
    <name type="scientific">Colletotrichum kahawae</name>
    <name type="common">Coffee berry disease fungus</name>
    <dbReference type="NCBI Taxonomy" id="34407"/>
    <lineage>
        <taxon>Eukaryota</taxon>
        <taxon>Fungi</taxon>
        <taxon>Dikarya</taxon>
        <taxon>Ascomycota</taxon>
        <taxon>Pezizomycotina</taxon>
        <taxon>Sordariomycetes</taxon>
        <taxon>Hypocreomycetidae</taxon>
        <taxon>Glomerellales</taxon>
        <taxon>Glomerellaceae</taxon>
        <taxon>Colletotrichum</taxon>
        <taxon>Colletotrichum gloeosporioides species complex</taxon>
    </lineage>
</organism>
<keyword evidence="2" id="KW-1185">Reference proteome</keyword>
<name>A0AAE0CZ02_COLKA</name>
<gene>
    <name evidence="1" type="ORF">CKAH01_09236</name>
</gene>
<evidence type="ECO:0000313" key="1">
    <source>
        <dbReference type="EMBL" id="KAK2730978.1"/>
    </source>
</evidence>
<dbReference type="EMBL" id="VYYT01000621">
    <property type="protein sequence ID" value="KAK2730978.1"/>
    <property type="molecule type" value="Genomic_DNA"/>
</dbReference>